<accession>A0A074Y5B9</accession>
<evidence type="ECO:0000313" key="8">
    <source>
        <dbReference type="Proteomes" id="UP000030641"/>
    </source>
</evidence>
<proteinExistence type="predicted"/>
<dbReference type="GeneID" id="25370728"/>
<dbReference type="Pfam" id="PF01494">
    <property type="entry name" value="FAD_binding_3"/>
    <property type="match status" value="2"/>
</dbReference>
<name>A0A074Y5B9_AURSE</name>
<dbReference type="PANTHER" id="PTHR43004:SF19">
    <property type="entry name" value="BINDING MONOOXYGENASE, PUTATIVE (JCVI)-RELATED"/>
    <property type="match status" value="1"/>
</dbReference>
<dbReference type="STRING" id="1043005.A0A074Y5B9"/>
<dbReference type="OrthoDB" id="2690153at2759"/>
<dbReference type="Proteomes" id="UP000030641">
    <property type="component" value="Unassembled WGS sequence"/>
</dbReference>
<dbReference type="InParanoid" id="A0A074Y5B9"/>
<dbReference type="InterPro" id="IPR036188">
    <property type="entry name" value="FAD/NAD-bd_sf"/>
</dbReference>
<dbReference type="GO" id="GO:0016709">
    <property type="term" value="F:oxidoreductase activity, acting on paired donors, with incorporation or reduction of molecular oxygen, NAD(P)H as one donor, and incorporation of one atom of oxygen"/>
    <property type="evidence" value="ECO:0007669"/>
    <property type="project" value="UniProtKB-ARBA"/>
</dbReference>
<protein>
    <recommendedName>
        <fullName evidence="6">FAD-binding domain-containing protein</fullName>
    </recommendedName>
</protein>
<dbReference type="Gene3D" id="3.30.9.10">
    <property type="entry name" value="D-Amino Acid Oxidase, subunit A, domain 2"/>
    <property type="match status" value="2"/>
</dbReference>
<sequence length="236" mass="25624">MPGQTFTTTEQPTPGSSETLETTPVLVVGAEPTGLLLAYLLSKLGIESIVIEKYPERLGAPKDHALSPRSLEICRQFGLDTIAIRKLGTPRTDAYWVNFVTNLSGDQVGRLPYERMGPATLKANPEMIHNIPQPVFEQYLTDQLSGDPRVELRTGIAFITCTQDSGGVVIVWVCSTYSILSYRPWLLSRKVAKQYNIANVLLAGDAAHSFPPTAGLGLNSGIADVHNIAYTIAAVQ</sequence>
<evidence type="ECO:0000259" key="6">
    <source>
        <dbReference type="Pfam" id="PF01494"/>
    </source>
</evidence>
<dbReference type="AlphaFoldDB" id="A0A074Y5B9"/>
<dbReference type="RefSeq" id="XP_013341479.1">
    <property type="nucleotide sequence ID" value="XM_013486025.1"/>
</dbReference>
<dbReference type="InterPro" id="IPR050641">
    <property type="entry name" value="RIFMO-like"/>
</dbReference>
<gene>
    <name evidence="7" type="ORF">AUEXF2481DRAFT_6963</name>
</gene>
<dbReference type="Gene3D" id="3.50.50.60">
    <property type="entry name" value="FAD/NAD(P)-binding domain"/>
    <property type="match status" value="2"/>
</dbReference>
<evidence type="ECO:0000313" key="7">
    <source>
        <dbReference type="EMBL" id="KEQ92998.1"/>
    </source>
</evidence>
<dbReference type="GO" id="GO:0071949">
    <property type="term" value="F:FAD binding"/>
    <property type="evidence" value="ECO:0007669"/>
    <property type="project" value="InterPro"/>
</dbReference>
<keyword evidence="8" id="KW-1185">Reference proteome</keyword>
<dbReference type="EMBL" id="KL584767">
    <property type="protein sequence ID" value="KEQ92998.1"/>
    <property type="molecule type" value="Genomic_DNA"/>
</dbReference>
<keyword evidence="4" id="KW-0560">Oxidoreductase</keyword>
<evidence type="ECO:0000256" key="2">
    <source>
        <dbReference type="ARBA" id="ARBA00022630"/>
    </source>
</evidence>
<keyword evidence="2" id="KW-0285">Flavoprotein</keyword>
<dbReference type="InterPro" id="IPR002938">
    <property type="entry name" value="FAD-bd"/>
</dbReference>
<comment type="cofactor">
    <cofactor evidence="1">
        <name>FAD</name>
        <dbReference type="ChEBI" id="CHEBI:57692"/>
    </cofactor>
</comment>
<evidence type="ECO:0000256" key="1">
    <source>
        <dbReference type="ARBA" id="ARBA00001974"/>
    </source>
</evidence>
<dbReference type="SUPFAM" id="SSF51905">
    <property type="entry name" value="FAD/NAD(P)-binding domain"/>
    <property type="match status" value="1"/>
</dbReference>
<organism evidence="7 8">
    <name type="scientific">Aureobasidium subglaciale (strain EXF-2481)</name>
    <name type="common">Aureobasidium pullulans var. subglaciale</name>
    <dbReference type="NCBI Taxonomy" id="1043005"/>
    <lineage>
        <taxon>Eukaryota</taxon>
        <taxon>Fungi</taxon>
        <taxon>Dikarya</taxon>
        <taxon>Ascomycota</taxon>
        <taxon>Pezizomycotina</taxon>
        <taxon>Dothideomycetes</taxon>
        <taxon>Dothideomycetidae</taxon>
        <taxon>Dothideales</taxon>
        <taxon>Saccotheciaceae</taxon>
        <taxon>Aureobasidium</taxon>
    </lineage>
</organism>
<feature type="region of interest" description="Disordered" evidence="5">
    <location>
        <begin position="1"/>
        <end position="20"/>
    </location>
</feature>
<evidence type="ECO:0000256" key="3">
    <source>
        <dbReference type="ARBA" id="ARBA00022827"/>
    </source>
</evidence>
<feature type="domain" description="FAD-binding" evidence="6">
    <location>
        <begin position="176"/>
        <end position="235"/>
    </location>
</feature>
<dbReference type="HOGENOM" id="CLU_1175214_0_0_1"/>
<evidence type="ECO:0000256" key="4">
    <source>
        <dbReference type="ARBA" id="ARBA00023002"/>
    </source>
</evidence>
<keyword evidence="3" id="KW-0274">FAD</keyword>
<dbReference type="PANTHER" id="PTHR43004">
    <property type="entry name" value="TRK SYSTEM POTASSIUM UPTAKE PROTEIN"/>
    <property type="match status" value="1"/>
</dbReference>
<evidence type="ECO:0000256" key="5">
    <source>
        <dbReference type="SAM" id="MobiDB-lite"/>
    </source>
</evidence>
<reference evidence="7 8" key="1">
    <citation type="journal article" date="2014" name="BMC Genomics">
        <title>Genome sequencing of four Aureobasidium pullulans varieties: biotechnological potential, stress tolerance, and description of new species.</title>
        <authorList>
            <person name="Gostin Ar C."/>
            <person name="Ohm R.A."/>
            <person name="Kogej T."/>
            <person name="Sonjak S."/>
            <person name="Turk M."/>
            <person name="Zajc J."/>
            <person name="Zalar P."/>
            <person name="Grube M."/>
            <person name="Sun H."/>
            <person name="Han J."/>
            <person name="Sharma A."/>
            <person name="Chiniquy J."/>
            <person name="Ngan C.Y."/>
            <person name="Lipzen A."/>
            <person name="Barry K."/>
            <person name="Grigoriev I.V."/>
            <person name="Gunde-Cimerman N."/>
        </authorList>
    </citation>
    <scope>NUCLEOTIDE SEQUENCE [LARGE SCALE GENOMIC DNA]</scope>
    <source>
        <strain evidence="7 8">EXF-2481</strain>
    </source>
</reference>
<feature type="domain" description="FAD-binding" evidence="6">
    <location>
        <begin position="23"/>
        <end position="168"/>
    </location>
</feature>